<feature type="compositionally biased region" description="Basic residues" evidence="1">
    <location>
        <begin position="153"/>
        <end position="168"/>
    </location>
</feature>
<comment type="caution">
    <text evidence="2">The sequence shown here is derived from an EMBL/GenBank/DDBJ whole genome shotgun (WGS) entry which is preliminary data.</text>
</comment>
<evidence type="ECO:0000313" key="2">
    <source>
        <dbReference type="EMBL" id="CAG6398138.1"/>
    </source>
</evidence>
<feature type="region of interest" description="Disordered" evidence="1">
    <location>
        <begin position="1"/>
        <end position="195"/>
    </location>
</feature>
<evidence type="ECO:0000313" key="3">
    <source>
        <dbReference type="Proteomes" id="UP001152519"/>
    </source>
</evidence>
<accession>A0A9W4DXA4</accession>
<dbReference type="Proteomes" id="UP001152519">
    <property type="component" value="Unassembled WGS sequence"/>
</dbReference>
<dbReference type="AlphaFoldDB" id="A0A9W4DXA4"/>
<name>A0A9W4DXA4_9ACTN</name>
<keyword evidence="3" id="KW-1185">Reference proteome</keyword>
<feature type="compositionally biased region" description="Low complexity" evidence="1">
    <location>
        <begin position="77"/>
        <end position="89"/>
    </location>
</feature>
<protein>
    <submittedName>
        <fullName evidence="2">Uncharacterized protein</fullName>
    </submittedName>
</protein>
<dbReference type="EMBL" id="CAJSLV010000097">
    <property type="protein sequence ID" value="CAG6398138.1"/>
    <property type="molecule type" value="Genomic_DNA"/>
</dbReference>
<feature type="compositionally biased region" description="Basic and acidic residues" evidence="1">
    <location>
        <begin position="10"/>
        <end position="19"/>
    </location>
</feature>
<reference evidence="2" key="1">
    <citation type="submission" date="2021-05" db="EMBL/GenBank/DDBJ databases">
        <authorList>
            <person name="Arsene-Ploetze F."/>
        </authorList>
    </citation>
    <scope>NUCLEOTIDE SEQUENCE</scope>
    <source>
        <strain evidence="2">DSM 42138</strain>
    </source>
</reference>
<feature type="compositionally biased region" description="Low complexity" evidence="1">
    <location>
        <begin position="186"/>
        <end position="195"/>
    </location>
</feature>
<proteinExistence type="predicted"/>
<sequence length="195" mass="21268">MESPVARARGVGDVKDGGRREKHRRRFGDRRPVSDPGGAGPRHGAGGGGDGTRRRPRARGDRLPRPHGLCGHRHHLPAAGLLGAYGPGRTQRPPRLRFGHPAAVQLPRRGRPQDRQAAPRHRCLAAEHPHGGTPSAFGRPGRAGQDDPDERRRHGLRVRFARRGRRPAPGRPGGLRYRGGRRLAGRRGLAVRAAR</sequence>
<gene>
    <name evidence="2" type="ORF">SCOCK_640033</name>
</gene>
<organism evidence="2 3">
    <name type="scientific">Actinacidiphila cocklensis</name>
    <dbReference type="NCBI Taxonomy" id="887465"/>
    <lineage>
        <taxon>Bacteria</taxon>
        <taxon>Bacillati</taxon>
        <taxon>Actinomycetota</taxon>
        <taxon>Actinomycetes</taxon>
        <taxon>Kitasatosporales</taxon>
        <taxon>Streptomycetaceae</taxon>
        <taxon>Actinacidiphila</taxon>
    </lineage>
</organism>
<evidence type="ECO:0000256" key="1">
    <source>
        <dbReference type="SAM" id="MobiDB-lite"/>
    </source>
</evidence>
<feature type="compositionally biased region" description="Gly residues" evidence="1">
    <location>
        <begin position="37"/>
        <end position="50"/>
    </location>
</feature>